<dbReference type="AlphaFoldDB" id="A0A9P9IFY6"/>
<accession>A0A9P9IFY6</accession>
<feature type="domain" description="AB hydrolase-1" evidence="1">
    <location>
        <begin position="6"/>
        <end position="237"/>
    </location>
</feature>
<dbReference type="InterPro" id="IPR052897">
    <property type="entry name" value="Sec-Metab_Biosynth_Hydrolase"/>
</dbReference>
<dbReference type="InterPro" id="IPR000073">
    <property type="entry name" value="AB_hydrolase_1"/>
</dbReference>
<organism evidence="2 3">
    <name type="scientific">Dendryphion nanum</name>
    <dbReference type="NCBI Taxonomy" id="256645"/>
    <lineage>
        <taxon>Eukaryota</taxon>
        <taxon>Fungi</taxon>
        <taxon>Dikarya</taxon>
        <taxon>Ascomycota</taxon>
        <taxon>Pezizomycotina</taxon>
        <taxon>Dothideomycetes</taxon>
        <taxon>Pleosporomycetidae</taxon>
        <taxon>Pleosporales</taxon>
        <taxon>Torulaceae</taxon>
        <taxon>Dendryphion</taxon>
    </lineage>
</organism>
<evidence type="ECO:0000259" key="1">
    <source>
        <dbReference type="Pfam" id="PF12697"/>
    </source>
</evidence>
<dbReference type="PANTHER" id="PTHR37017:SF11">
    <property type="entry name" value="ESTERASE_LIPASE_THIOESTERASE DOMAIN-CONTAINING PROTEIN"/>
    <property type="match status" value="1"/>
</dbReference>
<keyword evidence="2" id="KW-0378">Hydrolase</keyword>
<comment type="caution">
    <text evidence="2">The sequence shown here is derived from an EMBL/GenBank/DDBJ whole genome shotgun (WGS) entry which is preliminary data.</text>
</comment>
<dbReference type="Gene3D" id="3.40.50.1820">
    <property type="entry name" value="alpha/beta hydrolase"/>
    <property type="match status" value="1"/>
</dbReference>
<dbReference type="EMBL" id="JAGMWT010000013">
    <property type="protein sequence ID" value="KAH7117950.1"/>
    <property type="molecule type" value="Genomic_DNA"/>
</dbReference>
<evidence type="ECO:0000313" key="2">
    <source>
        <dbReference type="EMBL" id="KAH7117950.1"/>
    </source>
</evidence>
<proteinExistence type="predicted"/>
<sequence>MTKPQIVLIPGAWHTSEAFGTIITKLEGHGYTIHTRQMPAVGNTTPPKDLTEDIEAIRELVTKAIGNGEDVLAVPHSWAGIPASSALVGYGKKQREEKGDKGGVTRLAFLCAFVVPEGVSLFNACQDQIPPWYHVEGDHSIVDDGSVFYNDLPAEEQKHWISKLQSHSFATTTAGATGAAWKDIPTSYLLTEDDQAIPAFAQELMTNGVKDMGGDIQVERIKSGHSPFLSKPDAVVDYIRRAAGETI</sequence>
<dbReference type="InterPro" id="IPR029058">
    <property type="entry name" value="AB_hydrolase_fold"/>
</dbReference>
<keyword evidence="3" id="KW-1185">Reference proteome</keyword>
<dbReference type="GO" id="GO:0016787">
    <property type="term" value="F:hydrolase activity"/>
    <property type="evidence" value="ECO:0007669"/>
    <property type="project" value="UniProtKB-KW"/>
</dbReference>
<dbReference type="Pfam" id="PF12697">
    <property type="entry name" value="Abhydrolase_6"/>
    <property type="match status" value="1"/>
</dbReference>
<protein>
    <submittedName>
        <fullName evidence="2">Alpha/beta hydrolase fold-1</fullName>
    </submittedName>
</protein>
<name>A0A9P9IFY6_9PLEO</name>
<evidence type="ECO:0000313" key="3">
    <source>
        <dbReference type="Proteomes" id="UP000700596"/>
    </source>
</evidence>
<dbReference type="SUPFAM" id="SSF53474">
    <property type="entry name" value="alpha/beta-Hydrolases"/>
    <property type="match status" value="1"/>
</dbReference>
<dbReference type="PANTHER" id="PTHR37017">
    <property type="entry name" value="AB HYDROLASE-1 DOMAIN-CONTAINING PROTEIN-RELATED"/>
    <property type="match status" value="1"/>
</dbReference>
<dbReference type="OrthoDB" id="1263307at2759"/>
<gene>
    <name evidence="2" type="ORF">B0J11DRAFT_493901</name>
</gene>
<reference evidence="2" key="1">
    <citation type="journal article" date="2021" name="Nat. Commun.">
        <title>Genetic determinants of endophytism in the Arabidopsis root mycobiome.</title>
        <authorList>
            <person name="Mesny F."/>
            <person name="Miyauchi S."/>
            <person name="Thiergart T."/>
            <person name="Pickel B."/>
            <person name="Atanasova L."/>
            <person name="Karlsson M."/>
            <person name="Huettel B."/>
            <person name="Barry K.W."/>
            <person name="Haridas S."/>
            <person name="Chen C."/>
            <person name="Bauer D."/>
            <person name="Andreopoulos W."/>
            <person name="Pangilinan J."/>
            <person name="LaButti K."/>
            <person name="Riley R."/>
            <person name="Lipzen A."/>
            <person name="Clum A."/>
            <person name="Drula E."/>
            <person name="Henrissat B."/>
            <person name="Kohler A."/>
            <person name="Grigoriev I.V."/>
            <person name="Martin F.M."/>
            <person name="Hacquard S."/>
        </authorList>
    </citation>
    <scope>NUCLEOTIDE SEQUENCE</scope>
    <source>
        <strain evidence="2">MPI-CAGE-CH-0243</strain>
    </source>
</reference>
<dbReference type="Proteomes" id="UP000700596">
    <property type="component" value="Unassembled WGS sequence"/>
</dbReference>